<proteinExistence type="predicted"/>
<feature type="transmembrane region" description="Helical" evidence="6">
    <location>
        <begin position="143"/>
        <end position="169"/>
    </location>
</feature>
<keyword evidence="8" id="KW-1185">Reference proteome</keyword>
<evidence type="ECO:0000313" key="7">
    <source>
        <dbReference type="EMBL" id="ONN52554.1"/>
    </source>
</evidence>
<keyword evidence="3 6" id="KW-0812">Transmembrane</keyword>
<feature type="transmembrane region" description="Helical" evidence="6">
    <location>
        <begin position="39"/>
        <end position="62"/>
    </location>
</feature>
<evidence type="ECO:0000256" key="2">
    <source>
        <dbReference type="ARBA" id="ARBA00022475"/>
    </source>
</evidence>
<dbReference type="Proteomes" id="UP000189376">
    <property type="component" value="Unassembled WGS sequence"/>
</dbReference>
<dbReference type="Pfam" id="PF01810">
    <property type="entry name" value="LysE"/>
    <property type="match status" value="1"/>
</dbReference>
<organism evidence="7 8">
    <name type="scientific">Acinetobacter genomosp. 33YU</name>
    <dbReference type="NCBI Taxonomy" id="1675530"/>
    <lineage>
        <taxon>Bacteria</taxon>
        <taxon>Pseudomonadati</taxon>
        <taxon>Pseudomonadota</taxon>
        <taxon>Gammaproteobacteria</taxon>
        <taxon>Moraxellales</taxon>
        <taxon>Moraxellaceae</taxon>
        <taxon>Acinetobacter</taxon>
    </lineage>
</organism>
<protein>
    <submittedName>
        <fullName evidence="7">Lysine transporter LysE</fullName>
    </submittedName>
</protein>
<reference evidence="7 8" key="1">
    <citation type="submission" date="2015-07" db="EMBL/GenBank/DDBJ databases">
        <title>Acinetobacter yuneri, a novel member of Acinetobacter calcoaceticus-Acinetobacter baumannii complex isolated from clinical specimen.</title>
        <authorList>
            <person name="Yu Y."/>
        </authorList>
    </citation>
    <scope>NUCLEOTIDE SEQUENCE [LARGE SCALE GENOMIC DNA]</scope>
    <source>
        <strain evidence="7 8">A362</strain>
    </source>
</reference>
<accession>A0A1V2URE0</accession>
<dbReference type="GO" id="GO:0015171">
    <property type="term" value="F:amino acid transmembrane transporter activity"/>
    <property type="evidence" value="ECO:0007669"/>
    <property type="project" value="TreeGrafter"/>
</dbReference>
<evidence type="ECO:0000256" key="3">
    <source>
        <dbReference type="ARBA" id="ARBA00022692"/>
    </source>
</evidence>
<evidence type="ECO:0000256" key="4">
    <source>
        <dbReference type="ARBA" id="ARBA00022989"/>
    </source>
</evidence>
<dbReference type="RefSeq" id="WP_077169964.1">
    <property type="nucleotide sequence ID" value="NZ_LFZS01000019.1"/>
</dbReference>
<comment type="caution">
    <text evidence="7">The sequence shown here is derived from an EMBL/GenBank/DDBJ whole genome shotgun (WGS) entry which is preliminary data.</text>
</comment>
<evidence type="ECO:0000256" key="5">
    <source>
        <dbReference type="ARBA" id="ARBA00023136"/>
    </source>
</evidence>
<sequence length="202" mass="22270">MAEFIAVILITILAVISPGADFAIVTKNSYLYGRKIGVFTSLGISLGVLVHVTYTLVAVAFVMTYTPQILNIVKYIGALYLIYIGYKTFTQKPVLDAVALNAIGTLQAIKYGFFTNALNPKTTLFVISTYTQIVSLTTPKTVLLAYGFFMSFAHFAWFSLVAMLFSSMLLRQKMLAKQVQINKVIGSILCMLGVALLFTKFQ</sequence>
<name>A0A1V2URE0_9GAMM</name>
<evidence type="ECO:0000256" key="1">
    <source>
        <dbReference type="ARBA" id="ARBA00004651"/>
    </source>
</evidence>
<dbReference type="EMBL" id="LFZS01000019">
    <property type="protein sequence ID" value="ONN52554.1"/>
    <property type="molecule type" value="Genomic_DNA"/>
</dbReference>
<comment type="subcellular location">
    <subcellularLocation>
        <location evidence="1">Cell membrane</location>
        <topology evidence="1">Multi-pass membrane protein</topology>
    </subcellularLocation>
</comment>
<keyword evidence="4 6" id="KW-1133">Transmembrane helix</keyword>
<feature type="transmembrane region" description="Helical" evidence="6">
    <location>
        <begin position="181"/>
        <end position="199"/>
    </location>
</feature>
<dbReference type="GO" id="GO:0005886">
    <property type="term" value="C:plasma membrane"/>
    <property type="evidence" value="ECO:0007669"/>
    <property type="project" value="UniProtKB-SubCell"/>
</dbReference>
<dbReference type="PANTHER" id="PTHR30086">
    <property type="entry name" value="ARGININE EXPORTER PROTEIN ARGO"/>
    <property type="match status" value="1"/>
</dbReference>
<dbReference type="InterPro" id="IPR001123">
    <property type="entry name" value="LeuE-type"/>
</dbReference>
<gene>
    <name evidence="7" type="ORF">AC058_16290</name>
</gene>
<keyword evidence="2" id="KW-1003">Cell membrane</keyword>
<dbReference type="AlphaFoldDB" id="A0A1V2URE0"/>
<feature type="transmembrane region" description="Helical" evidence="6">
    <location>
        <begin position="69"/>
        <end position="86"/>
    </location>
</feature>
<dbReference type="PANTHER" id="PTHR30086:SF21">
    <property type="entry name" value="TRANSPORT PROTEIN"/>
    <property type="match status" value="1"/>
</dbReference>
<keyword evidence="5 6" id="KW-0472">Membrane</keyword>
<evidence type="ECO:0000256" key="6">
    <source>
        <dbReference type="SAM" id="Phobius"/>
    </source>
</evidence>
<evidence type="ECO:0000313" key="8">
    <source>
        <dbReference type="Proteomes" id="UP000189376"/>
    </source>
</evidence>